<dbReference type="Proteomes" id="UP001597267">
    <property type="component" value="Unassembled WGS sequence"/>
</dbReference>
<evidence type="ECO:0000256" key="6">
    <source>
        <dbReference type="SAM" id="Phobius"/>
    </source>
</evidence>
<comment type="similarity">
    <text evidence="2">Belongs to the UPF0073 (Hly-III) family.</text>
</comment>
<keyword evidence="3 6" id="KW-0812">Transmembrane</keyword>
<protein>
    <submittedName>
        <fullName evidence="7">Hemolysin III family protein</fullName>
    </submittedName>
</protein>
<feature type="transmembrane region" description="Helical" evidence="6">
    <location>
        <begin position="21"/>
        <end position="44"/>
    </location>
</feature>
<dbReference type="InterPro" id="IPR004254">
    <property type="entry name" value="AdipoR/HlyIII-related"/>
</dbReference>
<gene>
    <name evidence="7" type="ORF">ACFQ5M_05845</name>
</gene>
<dbReference type="NCBIfam" id="TIGR01065">
    <property type="entry name" value="hlyIII"/>
    <property type="match status" value="1"/>
</dbReference>
<organism evidence="7 8">
    <name type="scientific">Agrilactobacillus yilanensis</name>
    <dbReference type="NCBI Taxonomy" id="2485997"/>
    <lineage>
        <taxon>Bacteria</taxon>
        <taxon>Bacillati</taxon>
        <taxon>Bacillota</taxon>
        <taxon>Bacilli</taxon>
        <taxon>Lactobacillales</taxon>
        <taxon>Lactobacillaceae</taxon>
        <taxon>Agrilactobacillus</taxon>
    </lineage>
</organism>
<dbReference type="Pfam" id="PF03006">
    <property type="entry name" value="HlyIII"/>
    <property type="match status" value="1"/>
</dbReference>
<comment type="caution">
    <text evidence="7">The sequence shown here is derived from an EMBL/GenBank/DDBJ whole genome shotgun (WGS) entry which is preliminary data.</text>
</comment>
<keyword evidence="5 6" id="KW-0472">Membrane</keyword>
<evidence type="ECO:0000256" key="2">
    <source>
        <dbReference type="ARBA" id="ARBA00008488"/>
    </source>
</evidence>
<sequence>MHPSIFQERPYMSRKYQITNEVLNAVTHGIGLLLAIAGLVLLILKGAHAHSPMAVVSYAIYGASMIILYLSSTLFHSLIFTKAKHVFQIFDHSSIFLLIAGTYTPYCLLAVKGAFGWTLFGIVWATAIVGILYKIFNLGSHRGLETTIYVIMGWLIIVAMHPLYLALGFKGVLLLILGGVSFTVGALLYSLRAIPFIHVIWHLFVILGTALMYFSILFYI</sequence>
<feature type="transmembrane region" description="Helical" evidence="6">
    <location>
        <begin position="173"/>
        <end position="192"/>
    </location>
</feature>
<evidence type="ECO:0000256" key="1">
    <source>
        <dbReference type="ARBA" id="ARBA00004127"/>
    </source>
</evidence>
<dbReference type="PANTHER" id="PTHR20855:SF129">
    <property type="entry name" value="HEMOLYSIN-3 HOMOLOG"/>
    <property type="match status" value="1"/>
</dbReference>
<proteinExistence type="inferred from homology"/>
<feature type="transmembrane region" description="Helical" evidence="6">
    <location>
        <begin position="56"/>
        <end position="81"/>
    </location>
</feature>
<evidence type="ECO:0000256" key="5">
    <source>
        <dbReference type="ARBA" id="ARBA00023136"/>
    </source>
</evidence>
<dbReference type="InterPro" id="IPR005744">
    <property type="entry name" value="Hy-lIII"/>
</dbReference>
<name>A0ABW4J6P9_9LACO</name>
<evidence type="ECO:0000313" key="8">
    <source>
        <dbReference type="Proteomes" id="UP001597267"/>
    </source>
</evidence>
<evidence type="ECO:0000313" key="7">
    <source>
        <dbReference type="EMBL" id="MFD1671610.1"/>
    </source>
</evidence>
<evidence type="ECO:0000256" key="4">
    <source>
        <dbReference type="ARBA" id="ARBA00022989"/>
    </source>
</evidence>
<dbReference type="PANTHER" id="PTHR20855">
    <property type="entry name" value="ADIPOR/PROGESTIN RECEPTOR-RELATED"/>
    <property type="match status" value="1"/>
</dbReference>
<reference evidence="8" key="1">
    <citation type="journal article" date="2019" name="Int. J. Syst. Evol. Microbiol.">
        <title>The Global Catalogue of Microorganisms (GCM) 10K type strain sequencing project: providing services to taxonomists for standard genome sequencing and annotation.</title>
        <authorList>
            <consortium name="The Broad Institute Genomics Platform"/>
            <consortium name="The Broad Institute Genome Sequencing Center for Infectious Disease"/>
            <person name="Wu L."/>
            <person name="Ma J."/>
        </authorList>
    </citation>
    <scope>NUCLEOTIDE SEQUENCE [LARGE SCALE GENOMIC DNA]</scope>
    <source>
        <strain evidence="8">CCM 8896</strain>
    </source>
</reference>
<evidence type="ECO:0000256" key="3">
    <source>
        <dbReference type="ARBA" id="ARBA00022692"/>
    </source>
</evidence>
<keyword evidence="8" id="KW-1185">Reference proteome</keyword>
<accession>A0ABW4J6P9</accession>
<feature type="transmembrane region" description="Helical" evidence="6">
    <location>
        <begin position="148"/>
        <end position="167"/>
    </location>
</feature>
<keyword evidence="4 6" id="KW-1133">Transmembrane helix</keyword>
<comment type="subcellular location">
    <subcellularLocation>
        <location evidence="1">Endomembrane system</location>
        <topology evidence="1">Multi-pass membrane protein</topology>
    </subcellularLocation>
</comment>
<dbReference type="RefSeq" id="WP_125715665.1">
    <property type="nucleotide sequence ID" value="NZ_JBHTOP010000013.1"/>
</dbReference>
<feature type="transmembrane region" description="Helical" evidence="6">
    <location>
        <begin position="199"/>
        <end position="219"/>
    </location>
</feature>
<dbReference type="EMBL" id="JBHTOP010000013">
    <property type="protein sequence ID" value="MFD1671610.1"/>
    <property type="molecule type" value="Genomic_DNA"/>
</dbReference>
<feature type="transmembrane region" description="Helical" evidence="6">
    <location>
        <begin position="93"/>
        <end position="111"/>
    </location>
</feature>
<feature type="transmembrane region" description="Helical" evidence="6">
    <location>
        <begin position="117"/>
        <end position="136"/>
    </location>
</feature>